<proteinExistence type="predicted"/>
<name>A0A1H9T202_9BACI</name>
<dbReference type="EMBL" id="FOGV01000008">
    <property type="protein sequence ID" value="SER91107.1"/>
    <property type="molecule type" value="Genomic_DNA"/>
</dbReference>
<evidence type="ECO:0000313" key="1">
    <source>
        <dbReference type="EMBL" id="SER91107.1"/>
    </source>
</evidence>
<dbReference type="OrthoDB" id="570199at2"/>
<dbReference type="AlphaFoldDB" id="A0A1H9T202"/>
<dbReference type="Proteomes" id="UP000199318">
    <property type="component" value="Unassembled WGS sequence"/>
</dbReference>
<comment type="caution">
    <text evidence="1">The sequence shown here is derived from an EMBL/GenBank/DDBJ whole genome shotgun (WGS) entry which is preliminary data.</text>
</comment>
<keyword evidence="2" id="KW-1185">Reference proteome</keyword>
<gene>
    <name evidence="1" type="ORF">SAMN05444126_108102</name>
</gene>
<reference evidence="2" key="1">
    <citation type="submission" date="2016-10" db="EMBL/GenBank/DDBJ databases">
        <authorList>
            <person name="de Groot N.N."/>
        </authorList>
    </citation>
    <scope>NUCLEOTIDE SEQUENCE [LARGE SCALE GENOMIC DNA]</scope>
    <source>
        <strain evidence="2">10nlg</strain>
    </source>
</reference>
<evidence type="ECO:0000313" key="2">
    <source>
        <dbReference type="Proteomes" id="UP000199318"/>
    </source>
</evidence>
<dbReference type="RefSeq" id="WP_093072612.1">
    <property type="nucleotide sequence ID" value="NZ_FOGV01000008.1"/>
</dbReference>
<organism evidence="1 2">
    <name type="scientific">Salisediminibacterium halotolerans</name>
    <dbReference type="NCBI Taxonomy" id="517425"/>
    <lineage>
        <taxon>Bacteria</taxon>
        <taxon>Bacillati</taxon>
        <taxon>Bacillota</taxon>
        <taxon>Bacilli</taxon>
        <taxon>Bacillales</taxon>
        <taxon>Bacillaceae</taxon>
        <taxon>Salisediminibacterium</taxon>
    </lineage>
</organism>
<sequence length="220" mass="24752">MQTVYAPYLEKYGDHAQKGELTYAEWGHRILDDFLAKNEAGVRFNEKQRIILAASDYDDLTLSSVAWLSQNGVDLSCYTLTPYLIGEDAYIHVDKLIPSIEYDDYYINLDRPAGTAPRAARDKPALKRRSLPKIDKLLAWGAVKAGDVIEAKDKPDEAVLLENGNVEAGGEEMSLQVWLKNLYGWSSIQTYVFAIHQASGKSLSAIRRDYMERDLDLGSE</sequence>
<dbReference type="STRING" id="1464123.SAMN05444126_108102"/>
<protein>
    <submittedName>
        <fullName evidence="1">Uncharacterized protein</fullName>
    </submittedName>
</protein>
<accession>A0A1H9T202</accession>